<dbReference type="AlphaFoldDB" id="A0A4Y6USN5"/>
<gene>
    <name evidence="1" type="ORF">FFV09_01540</name>
</gene>
<evidence type="ECO:0008006" key="3">
    <source>
        <dbReference type="Google" id="ProtNLM"/>
    </source>
</evidence>
<dbReference type="Proteomes" id="UP000316968">
    <property type="component" value="Chromosome"/>
</dbReference>
<evidence type="ECO:0000313" key="1">
    <source>
        <dbReference type="EMBL" id="QDH19658.1"/>
    </source>
</evidence>
<organism evidence="1 2">
    <name type="scientific">Saccharibacillus brassicae</name>
    <dbReference type="NCBI Taxonomy" id="2583377"/>
    <lineage>
        <taxon>Bacteria</taxon>
        <taxon>Bacillati</taxon>
        <taxon>Bacillota</taxon>
        <taxon>Bacilli</taxon>
        <taxon>Bacillales</taxon>
        <taxon>Paenibacillaceae</taxon>
        <taxon>Saccharibacillus</taxon>
    </lineage>
</organism>
<name>A0A4Y6USN5_SACBS</name>
<dbReference type="EMBL" id="CP041217">
    <property type="protein sequence ID" value="QDH19658.1"/>
    <property type="molecule type" value="Genomic_DNA"/>
</dbReference>
<keyword evidence="2" id="KW-1185">Reference proteome</keyword>
<proteinExistence type="predicted"/>
<evidence type="ECO:0000313" key="2">
    <source>
        <dbReference type="Proteomes" id="UP000316968"/>
    </source>
</evidence>
<reference evidence="1 2" key="1">
    <citation type="submission" date="2019-06" db="EMBL/GenBank/DDBJ databases">
        <title>Saccharibacillus brassicae sp. nov., an endophytic bacterium isolated from Chinese cabbage seeds (Brassica pekinensis).</title>
        <authorList>
            <person name="Jiang L."/>
            <person name="Lee J."/>
            <person name="Kim S.W."/>
        </authorList>
    </citation>
    <scope>NUCLEOTIDE SEQUENCE [LARGE SCALE GENOMIC DNA]</scope>
    <source>
        <strain evidence="2">KCTC 43072 / ATSA2</strain>
    </source>
</reference>
<dbReference type="OrthoDB" id="9834513at2"/>
<accession>A0A4Y6USN5</accession>
<dbReference type="RefSeq" id="WP_141446047.1">
    <property type="nucleotide sequence ID" value="NZ_CP041217.1"/>
</dbReference>
<protein>
    <recommendedName>
        <fullName evidence="3">SbsC C-terminal domain-containing protein</fullName>
    </recommendedName>
</protein>
<dbReference type="KEGG" id="saca:FFV09_01540"/>
<sequence>MNNETVKRSPLKVLSAAALASVITLGGIGTLPPVHAETPAPQAAEADAFAYLNDAGRMKLINLEAEQLVSSWPTQTTSIDRVEVYELLEIRNEAYAAVMDPTTSQARLQAIARKYEQKLKNYQEIVLDEFWVDNYFYKLKMAILRGVSYENSHLSPPDKRTIEAVMAAEAALGKNKTDKNYRDVFVKYYIPVQVNEFDLQTSYDKTRYDSQISRYRQWVQEDIAKAVAAGSTEDYSSYTAEIEQAISSFEQLLASSANQKKVDFSLGYISSKYDNLLAALDSYLPPTSSTSERNLLVNLIARSKELLALPTDNQPGQFPATAVSKFRLVLKAAEKDLSQAKTRVEYGIAASKLDQALMKFYETHLPYAQ</sequence>